<gene>
    <name evidence="1" type="ORF">JFY71_04350</name>
</gene>
<dbReference type="EMBL" id="CP066744">
    <property type="protein sequence ID" value="QQK09079.1"/>
    <property type="molecule type" value="Genomic_DNA"/>
</dbReference>
<sequence>MMKAICVFNQKGGVGKTTTVVNLSAALGLKKKKVLVVDLDPQGNSSSGFGIDKNTLEHNVYDLFINDTLPISELIYKTESKNVDIIPSNTALSGVEVELINIADRESILKKALRDCKDYDYIIMDCPPSLGILSINALTASDSVLIPIQSEYYALEGVSQLVETINLVKKSLNKKLEVEGVLISMFDGRNNLSLEVVEEVKKYFKNKVFKTIIPRNVRLAEAPSYGESIFDYDEKSKGAIAYEKLAKEIIKNNK</sequence>
<evidence type="ECO:0000313" key="1">
    <source>
        <dbReference type="EMBL" id="QQK09079.1"/>
    </source>
</evidence>
<keyword evidence="2" id="KW-1185">Reference proteome</keyword>
<accession>A0AC61N2X8</accession>
<evidence type="ECO:0000313" key="2">
    <source>
        <dbReference type="Proteomes" id="UP000595814"/>
    </source>
</evidence>
<dbReference type="Proteomes" id="UP000595814">
    <property type="component" value="Chromosome"/>
</dbReference>
<proteinExistence type="predicted"/>
<organism evidence="1 2">
    <name type="scientific">Miniphocaeibacter halophilus</name>
    <dbReference type="NCBI Taxonomy" id="2931922"/>
    <lineage>
        <taxon>Bacteria</taxon>
        <taxon>Bacillati</taxon>
        <taxon>Bacillota</taxon>
        <taxon>Tissierellia</taxon>
        <taxon>Tissierellales</taxon>
        <taxon>Peptoniphilaceae</taxon>
        <taxon>Miniphocaeibacter</taxon>
    </lineage>
</organism>
<protein>
    <submittedName>
        <fullName evidence="1">ParA family protein</fullName>
    </submittedName>
</protein>
<reference evidence="1 2" key="1">
    <citation type="journal article" date="2022" name="Int. J. Syst. Evol. Microbiol.">
        <title>Miniphocaeibacter halophilus sp. nov., an ammonium-tolerant acetate-producing bacterium isolated from a biogas system.</title>
        <authorList>
            <person name="Schnurer A."/>
            <person name="Singh A."/>
            <person name="Bi S."/>
            <person name="Qiao W."/>
            <person name="Westerholm M."/>
        </authorList>
    </citation>
    <scope>NUCLEOTIDE SEQUENCE [LARGE SCALE GENOMIC DNA]</scope>
    <source>
        <strain evidence="1 2">AMB_01</strain>
    </source>
</reference>
<name>A0AC61N2X8_9FIRM</name>